<comment type="subcellular location">
    <subcellularLocation>
        <location evidence="1">Cytoplasm</location>
    </subcellularLocation>
</comment>
<accession>A0A4Q0I6P9</accession>
<evidence type="ECO:0000259" key="11">
    <source>
        <dbReference type="SMART" id="SM00481"/>
    </source>
</evidence>
<dbReference type="CDD" id="cd04485">
    <property type="entry name" value="DnaE_OBF"/>
    <property type="match status" value="1"/>
</dbReference>
<dbReference type="Gene3D" id="3.20.20.140">
    <property type="entry name" value="Metal-dependent hydrolases"/>
    <property type="match status" value="1"/>
</dbReference>
<evidence type="ECO:0000256" key="9">
    <source>
        <dbReference type="ARBA" id="ARBA00025611"/>
    </source>
</evidence>
<dbReference type="SMART" id="SM00481">
    <property type="entry name" value="POLIIIAc"/>
    <property type="match status" value="1"/>
</dbReference>
<dbReference type="CDD" id="cd12113">
    <property type="entry name" value="PHP_PolIIIA_DnaE3"/>
    <property type="match status" value="1"/>
</dbReference>
<dbReference type="RefSeq" id="WP_128705801.1">
    <property type="nucleotide sequence ID" value="NZ_RLII01000003.1"/>
</dbReference>
<dbReference type="Pfam" id="PF17657">
    <property type="entry name" value="DNA_pol3_finger"/>
    <property type="match status" value="1"/>
</dbReference>
<dbReference type="NCBIfam" id="NF004226">
    <property type="entry name" value="PRK05673.1"/>
    <property type="match status" value="1"/>
</dbReference>
<dbReference type="InterPro" id="IPR004805">
    <property type="entry name" value="DnaE2/DnaE/PolC"/>
</dbReference>
<comment type="function">
    <text evidence="9">DNA polymerase III is a complex, multichain enzyme responsible for most of the replicative synthesis in bacteria. This DNA polymerase also exhibits 3' to 5' exonuclease activity. The alpha chain is the DNA polymerase.</text>
</comment>
<evidence type="ECO:0000256" key="5">
    <source>
        <dbReference type="ARBA" id="ARBA00022679"/>
    </source>
</evidence>
<evidence type="ECO:0000256" key="1">
    <source>
        <dbReference type="ARBA" id="ARBA00004496"/>
    </source>
</evidence>
<dbReference type="Pfam" id="PF07733">
    <property type="entry name" value="DNA_pol3_alpha"/>
    <property type="match status" value="1"/>
</dbReference>
<proteinExistence type="inferred from homology"/>
<dbReference type="Proteomes" id="UP000289166">
    <property type="component" value="Unassembled WGS sequence"/>
</dbReference>
<sequence>MIRRVIRLQKFVHLHVHTEYSLLDGANRIKHLIKRTKELGMDSIAITDHGVMYGVIDFYKEAVNNGVKPILGCEIYTAKRSRFDKQGGWDSDPGHMVLLAKNNTGYKNLMEIVSIGFTEGFYYKPRVDMEVLEKYSEGLIATSACLSGDIPKAILSNNYEKAKEIALKLNSIFGQDNFYLELQVNGIEEQNIVNQQIIKLSKETGIPLVATNDAHYLRREDARAHEILLCIQTGKNINDEDRMRFSTDDFYVKSPDEMVNMFKNIPEAISNTVRIADMCNVELEFNKLHLPKFDVPDQKDPYEYLRFLCYQGFERIYDKVDQDEDKVNRLEYELSVIKQMGYVDYFLIVGDFIRYAKEKGIMVGPGRGSAAGSLVAYCLGITNIDPIKYNLLFERFLNPERVSMPDIDIDFCFERRQEVIDYVVEKYGKDRVAQIITFGTMAARAVIRDVGRALDIPYGDVDVIAKMIPFQIGMNIEKALELNPELRQWYNEDERVRELIDTAKLLEGMPRHASTHAAGVVISRDPLTEYVPLQKSEDSVTTQFTMGLLEELGLLKMDFLGLRTLTVIRDAVALINKIHNKDIKIDELKMDDPNVYKLIGEGRTAGVFQLESAGMTQFMKELQPASLEDIIAGISLYRPGPMDQIPRYIRNKSNPQLVRYDHPLLENILNVTYGCMVYQEQVMQIVRDLAGYSMGRSDLVRRAMSKKKISVMEQERKNFIYGIDDDNGNIIVKGAIRNGVDERTANKIFDEMMDFASYAFNKSHAAAYAVIAYQTAWLKCYYPVEFIAALLNSFMGSSDKISQYVHECRKLEIEVLPPDINESDVKFTVVNGKIRFGLAAVKNVGENAVKSIIDERNKNGNYKGFREFLERVDGKDVNKRCIESLIKSGAFDSLGIYRSRLMAVYEKMMDGISSLRKKNMEGQLSIFDVPSNAVDAKKGEKHQLYSEDKDIYPDRGEYSAKILLSMEKEMLGLYISGHPLSEFEEEIGEIVTLYSKDMASGSEESNEGITVDGTKDLKDGMNVIVGGIITAKKTKTTKNNNLMAFLTLEDLYGTMEVIVFPAVLERFSKLVEVENIVLIKGSISIKEEEQPKIICEEVKPLRKGDISSPSKKNGLEKLYLRVEENMDSGLMESMFCMLKFFSGNTPVCLYYENQKKLKVLERDCWVSINDTVINELKLLIGQENVKVS</sequence>
<evidence type="ECO:0000313" key="13">
    <source>
        <dbReference type="Proteomes" id="UP000289166"/>
    </source>
</evidence>
<comment type="caution">
    <text evidence="12">The sequence shown here is derived from an EMBL/GenBank/DDBJ whole genome shotgun (WGS) entry which is preliminary data.</text>
</comment>
<keyword evidence="13" id="KW-1185">Reference proteome</keyword>
<dbReference type="GO" id="GO:0003676">
    <property type="term" value="F:nucleic acid binding"/>
    <property type="evidence" value="ECO:0007669"/>
    <property type="project" value="InterPro"/>
</dbReference>
<gene>
    <name evidence="12" type="ORF">EFD62_04610</name>
</gene>
<dbReference type="InterPro" id="IPR003141">
    <property type="entry name" value="Pol/His_phosphatase_N"/>
</dbReference>
<dbReference type="Pfam" id="PF14579">
    <property type="entry name" value="HHH_6"/>
    <property type="match status" value="1"/>
</dbReference>
<keyword evidence="8" id="KW-0239">DNA-directed DNA polymerase</keyword>
<keyword evidence="7" id="KW-0235">DNA replication</keyword>
<dbReference type="EMBL" id="RLII01000003">
    <property type="protein sequence ID" value="RXE60041.1"/>
    <property type="molecule type" value="Genomic_DNA"/>
</dbReference>
<dbReference type="PANTHER" id="PTHR32294">
    <property type="entry name" value="DNA POLYMERASE III SUBUNIT ALPHA"/>
    <property type="match status" value="1"/>
</dbReference>
<evidence type="ECO:0000256" key="8">
    <source>
        <dbReference type="ARBA" id="ARBA00022932"/>
    </source>
</evidence>
<dbReference type="NCBIfam" id="NF005298">
    <property type="entry name" value="PRK06826.1"/>
    <property type="match status" value="1"/>
</dbReference>
<evidence type="ECO:0000256" key="4">
    <source>
        <dbReference type="ARBA" id="ARBA00019114"/>
    </source>
</evidence>
<dbReference type="AlphaFoldDB" id="A0A4Q0I6P9"/>
<dbReference type="InterPro" id="IPR004365">
    <property type="entry name" value="NA-bd_OB_tRNA"/>
</dbReference>
<dbReference type="InterPro" id="IPR016195">
    <property type="entry name" value="Pol/histidinol_Pase-like"/>
</dbReference>
<dbReference type="InterPro" id="IPR041931">
    <property type="entry name" value="DNA_pol3_alpha_thumb_dom"/>
</dbReference>
<dbReference type="Pfam" id="PF02811">
    <property type="entry name" value="PHP"/>
    <property type="match status" value="1"/>
</dbReference>
<dbReference type="GO" id="GO:0008408">
    <property type="term" value="F:3'-5' exonuclease activity"/>
    <property type="evidence" value="ECO:0007669"/>
    <property type="project" value="InterPro"/>
</dbReference>
<dbReference type="Gene3D" id="1.10.10.1600">
    <property type="entry name" value="Bacterial DNA polymerase III alpha subunit, thumb domain"/>
    <property type="match status" value="1"/>
</dbReference>
<dbReference type="InterPro" id="IPR040982">
    <property type="entry name" value="DNA_pol3_finger"/>
</dbReference>
<evidence type="ECO:0000313" key="12">
    <source>
        <dbReference type="EMBL" id="RXE60041.1"/>
    </source>
</evidence>
<dbReference type="Gene3D" id="1.10.150.870">
    <property type="match status" value="1"/>
</dbReference>
<keyword evidence="6 12" id="KW-0548">Nucleotidyltransferase</keyword>
<dbReference type="PANTHER" id="PTHR32294:SF0">
    <property type="entry name" value="DNA POLYMERASE III SUBUNIT ALPHA"/>
    <property type="match status" value="1"/>
</dbReference>
<reference evidence="13" key="1">
    <citation type="submission" date="2018-11" db="EMBL/GenBank/DDBJ databases">
        <title>Genome sequencing of a novel mesophilic and cellulolytic organism within the genus Hungateiclostridium.</title>
        <authorList>
            <person name="Rettenmaier R."/>
            <person name="Liebl W."/>
            <person name="Zverlov V."/>
        </authorList>
    </citation>
    <scope>NUCLEOTIDE SEQUENCE [LARGE SCALE GENOMIC DNA]</scope>
    <source>
        <strain evidence="13">N2K1</strain>
    </source>
</reference>
<dbReference type="NCBIfam" id="TIGR00594">
    <property type="entry name" value="polc"/>
    <property type="match status" value="1"/>
</dbReference>
<evidence type="ECO:0000256" key="6">
    <source>
        <dbReference type="ARBA" id="ARBA00022695"/>
    </source>
</evidence>
<dbReference type="GO" id="GO:0003887">
    <property type="term" value="F:DNA-directed DNA polymerase activity"/>
    <property type="evidence" value="ECO:0007669"/>
    <property type="project" value="UniProtKB-KW"/>
</dbReference>
<dbReference type="Pfam" id="PF01336">
    <property type="entry name" value="tRNA_anti-codon"/>
    <property type="match status" value="1"/>
</dbReference>
<dbReference type="InterPro" id="IPR011708">
    <property type="entry name" value="DNA_pol3_alpha_NTPase_dom"/>
</dbReference>
<evidence type="ECO:0000256" key="7">
    <source>
        <dbReference type="ARBA" id="ARBA00022705"/>
    </source>
</evidence>
<feature type="domain" description="Polymerase/histidinol phosphatase N-terminal" evidence="11">
    <location>
        <begin position="12"/>
        <end position="79"/>
    </location>
</feature>
<dbReference type="SUPFAM" id="SSF89550">
    <property type="entry name" value="PHP domain-like"/>
    <property type="match status" value="1"/>
</dbReference>
<comment type="similarity">
    <text evidence="2">Belongs to the DNA polymerase type-C family. DnaE subfamily.</text>
</comment>
<keyword evidence="5 12" id="KW-0808">Transferase</keyword>
<dbReference type="OrthoDB" id="9803237at2"/>
<comment type="catalytic activity">
    <reaction evidence="10">
        <text>DNA(n) + a 2'-deoxyribonucleoside 5'-triphosphate = DNA(n+1) + diphosphate</text>
        <dbReference type="Rhea" id="RHEA:22508"/>
        <dbReference type="Rhea" id="RHEA-COMP:17339"/>
        <dbReference type="Rhea" id="RHEA-COMP:17340"/>
        <dbReference type="ChEBI" id="CHEBI:33019"/>
        <dbReference type="ChEBI" id="CHEBI:61560"/>
        <dbReference type="ChEBI" id="CHEBI:173112"/>
        <dbReference type="EC" id="2.7.7.7"/>
    </reaction>
</comment>
<protein>
    <recommendedName>
        <fullName evidence="4">DNA polymerase III subunit alpha</fullName>
        <ecNumber evidence="3">2.7.7.7</ecNumber>
    </recommendedName>
</protein>
<organism evidence="12 13">
    <name type="scientific">Acetivibrio mesophilus</name>
    <dbReference type="NCBI Taxonomy" id="2487273"/>
    <lineage>
        <taxon>Bacteria</taxon>
        <taxon>Bacillati</taxon>
        <taxon>Bacillota</taxon>
        <taxon>Clostridia</taxon>
        <taxon>Eubacteriales</taxon>
        <taxon>Oscillospiraceae</taxon>
        <taxon>Acetivibrio</taxon>
    </lineage>
</organism>
<name>A0A4Q0I6P9_9FIRM</name>
<dbReference type="EC" id="2.7.7.7" evidence="3"/>
<evidence type="ECO:0000256" key="3">
    <source>
        <dbReference type="ARBA" id="ARBA00012417"/>
    </source>
</evidence>
<dbReference type="GO" id="GO:0005737">
    <property type="term" value="C:cytoplasm"/>
    <property type="evidence" value="ECO:0007669"/>
    <property type="project" value="UniProtKB-SubCell"/>
</dbReference>
<dbReference type="InterPro" id="IPR004013">
    <property type="entry name" value="PHP_dom"/>
</dbReference>
<dbReference type="GO" id="GO:0006260">
    <property type="term" value="P:DNA replication"/>
    <property type="evidence" value="ECO:0007669"/>
    <property type="project" value="UniProtKB-KW"/>
</dbReference>
<evidence type="ECO:0000256" key="2">
    <source>
        <dbReference type="ARBA" id="ARBA00009496"/>
    </source>
</evidence>
<dbReference type="InterPro" id="IPR029460">
    <property type="entry name" value="DNAPol_HHH"/>
</dbReference>
<evidence type="ECO:0000256" key="10">
    <source>
        <dbReference type="ARBA" id="ARBA00049244"/>
    </source>
</evidence>